<dbReference type="EMBL" id="VSSQ01000010">
    <property type="protein sequence ID" value="MPL59703.1"/>
    <property type="molecule type" value="Genomic_DNA"/>
</dbReference>
<feature type="domain" description="Pyrroline-5-carboxylate reductase catalytic N-terminal" evidence="1">
    <location>
        <begin position="2"/>
        <end position="99"/>
    </location>
</feature>
<dbReference type="InterPro" id="IPR051265">
    <property type="entry name" value="HIBADH-related_NP60_sf"/>
</dbReference>
<evidence type="ECO:0000313" key="3">
    <source>
        <dbReference type="EMBL" id="MPL59703.1"/>
    </source>
</evidence>
<dbReference type="AlphaFoldDB" id="A0A644SYK0"/>
<dbReference type="PANTHER" id="PTHR43580">
    <property type="entry name" value="OXIDOREDUCTASE GLYR1-RELATED"/>
    <property type="match status" value="1"/>
</dbReference>
<dbReference type="InterPro" id="IPR036291">
    <property type="entry name" value="NAD(P)-bd_dom_sf"/>
</dbReference>
<dbReference type="InterPro" id="IPR028939">
    <property type="entry name" value="P5C_Rdtase_cat_N"/>
</dbReference>
<dbReference type="InterPro" id="IPR013328">
    <property type="entry name" value="6PGD_dom2"/>
</dbReference>
<dbReference type="PANTHER" id="PTHR43580:SF2">
    <property type="entry name" value="CYTOKINE-LIKE NUCLEAR FACTOR N-PAC"/>
    <property type="match status" value="1"/>
</dbReference>
<gene>
    <name evidence="3" type="ORF">SDC9_05258</name>
</gene>
<dbReference type="SUPFAM" id="SSF51735">
    <property type="entry name" value="NAD(P)-binding Rossmann-fold domains"/>
    <property type="match status" value="1"/>
</dbReference>
<reference evidence="3" key="1">
    <citation type="submission" date="2019-08" db="EMBL/GenBank/DDBJ databases">
        <authorList>
            <person name="Kucharzyk K."/>
            <person name="Murdoch R.W."/>
            <person name="Higgins S."/>
            <person name="Loffler F."/>
        </authorList>
    </citation>
    <scope>NUCLEOTIDE SEQUENCE</scope>
</reference>
<proteinExistence type="predicted"/>
<feature type="domain" description="Phosphogluconate dehydrogenase NAD-binding putative C-terminal" evidence="2">
    <location>
        <begin position="193"/>
        <end position="262"/>
    </location>
</feature>
<name>A0A644SYK0_9ZZZZ</name>
<dbReference type="InterPro" id="IPR015814">
    <property type="entry name" value="Pgluconate_DH_NAD-bd_C"/>
</dbReference>
<sequence length="292" mass="32127">MRIGFIGFGEAAYCISSGLSDEGIRDSIAYDAMKDNATMGRLVKSRAAEAEVALMEDARSVVEQCDLVFVAVPSSHSLDIAKEVKSYLKEGQHYIDVSASTPTVKRKIWDTIKDKKVLFTDAAMLGSLPQDRHKVPITASGNGARAFLDTMSPYGMRISYLNAEPGAASAIKLVRSIYMKGVAALMYEMLQAADAYGICDDIVASISDSFDGIPFREHLDRLVIGTAIHAGRRGAELKGSIQMLEEIDVNAAMTIAAKHRHELLEEYRFNEVYALTKPRGYQDIIERLRHNA</sequence>
<dbReference type="Gene3D" id="3.40.50.720">
    <property type="entry name" value="NAD(P)-binding Rossmann-like Domain"/>
    <property type="match status" value="1"/>
</dbReference>
<dbReference type="InterPro" id="IPR008927">
    <property type="entry name" value="6-PGluconate_DH-like_C_sf"/>
</dbReference>
<organism evidence="3">
    <name type="scientific">bioreactor metagenome</name>
    <dbReference type="NCBI Taxonomy" id="1076179"/>
    <lineage>
        <taxon>unclassified sequences</taxon>
        <taxon>metagenomes</taxon>
        <taxon>ecological metagenomes</taxon>
    </lineage>
</organism>
<comment type="caution">
    <text evidence="3">The sequence shown here is derived from an EMBL/GenBank/DDBJ whole genome shotgun (WGS) entry which is preliminary data.</text>
</comment>
<accession>A0A644SYK0</accession>
<dbReference type="Gene3D" id="1.10.1040.10">
    <property type="entry name" value="N-(1-d-carboxylethyl)-l-norvaline Dehydrogenase, domain 2"/>
    <property type="match status" value="1"/>
</dbReference>
<protein>
    <submittedName>
        <fullName evidence="3">Uncharacterized protein</fullName>
    </submittedName>
</protein>
<dbReference type="SUPFAM" id="SSF48179">
    <property type="entry name" value="6-phosphogluconate dehydrogenase C-terminal domain-like"/>
    <property type="match status" value="1"/>
</dbReference>
<dbReference type="Pfam" id="PF03807">
    <property type="entry name" value="F420_oxidored"/>
    <property type="match status" value="1"/>
</dbReference>
<evidence type="ECO:0000259" key="2">
    <source>
        <dbReference type="Pfam" id="PF09130"/>
    </source>
</evidence>
<evidence type="ECO:0000259" key="1">
    <source>
        <dbReference type="Pfam" id="PF03807"/>
    </source>
</evidence>
<dbReference type="Pfam" id="PF09130">
    <property type="entry name" value="DUF1932"/>
    <property type="match status" value="1"/>
</dbReference>